<sequence length="108" mass="12375">MGSVNRDIREEQMGYTAMIDREFESYYKSEEIGWWLMLNENGFTDEMVLLLSKEERGEVSAAAAEIGFRSDPIAFCYQGNDVSLKKALNVVQIWSWLCSCTLVLVSFL</sequence>
<gene>
    <name evidence="1" type="ORF">MKW98_009949</name>
</gene>
<name>A0AAD4T3J4_9MAGN</name>
<reference evidence="1" key="1">
    <citation type="submission" date="2022-04" db="EMBL/GenBank/DDBJ databases">
        <title>A functionally conserved STORR gene fusion in Papaver species that diverged 16.8 million years ago.</title>
        <authorList>
            <person name="Catania T."/>
        </authorList>
    </citation>
    <scope>NUCLEOTIDE SEQUENCE</scope>
    <source>
        <strain evidence="1">S-188037</strain>
    </source>
</reference>
<keyword evidence="2" id="KW-1185">Reference proteome</keyword>
<dbReference type="AlphaFoldDB" id="A0AAD4T3J4"/>
<comment type="caution">
    <text evidence="1">The sequence shown here is derived from an EMBL/GenBank/DDBJ whole genome shotgun (WGS) entry which is preliminary data.</text>
</comment>
<evidence type="ECO:0000313" key="1">
    <source>
        <dbReference type="EMBL" id="KAI3935030.1"/>
    </source>
</evidence>
<dbReference type="Proteomes" id="UP001202328">
    <property type="component" value="Unassembled WGS sequence"/>
</dbReference>
<dbReference type="EMBL" id="JAJJMB010006318">
    <property type="protein sequence ID" value="KAI3935030.1"/>
    <property type="molecule type" value="Genomic_DNA"/>
</dbReference>
<accession>A0AAD4T3J4</accession>
<evidence type="ECO:0000313" key="2">
    <source>
        <dbReference type="Proteomes" id="UP001202328"/>
    </source>
</evidence>
<proteinExistence type="predicted"/>
<protein>
    <submittedName>
        <fullName evidence="1">Uncharacterized protein</fullName>
    </submittedName>
</protein>
<organism evidence="1 2">
    <name type="scientific">Papaver atlanticum</name>
    <dbReference type="NCBI Taxonomy" id="357466"/>
    <lineage>
        <taxon>Eukaryota</taxon>
        <taxon>Viridiplantae</taxon>
        <taxon>Streptophyta</taxon>
        <taxon>Embryophyta</taxon>
        <taxon>Tracheophyta</taxon>
        <taxon>Spermatophyta</taxon>
        <taxon>Magnoliopsida</taxon>
        <taxon>Ranunculales</taxon>
        <taxon>Papaveraceae</taxon>
        <taxon>Papaveroideae</taxon>
        <taxon>Papaver</taxon>
    </lineage>
</organism>